<dbReference type="Proteomes" id="UP000681075">
    <property type="component" value="Unassembled WGS sequence"/>
</dbReference>
<keyword evidence="2" id="KW-1185">Reference proteome</keyword>
<dbReference type="InterPro" id="IPR029052">
    <property type="entry name" value="Metallo-depent_PP-like"/>
</dbReference>
<dbReference type="AlphaFoldDB" id="A0A8S8XAX1"/>
<evidence type="ECO:0000313" key="1">
    <source>
        <dbReference type="EMBL" id="GIL39182.1"/>
    </source>
</evidence>
<evidence type="ECO:0000313" key="2">
    <source>
        <dbReference type="Proteomes" id="UP000681075"/>
    </source>
</evidence>
<accession>A0A8S8XAX1</accession>
<organism evidence="1 2">
    <name type="scientific">Roseiterribacter gracilis</name>
    <dbReference type="NCBI Taxonomy" id="2812848"/>
    <lineage>
        <taxon>Bacteria</taxon>
        <taxon>Pseudomonadati</taxon>
        <taxon>Pseudomonadota</taxon>
        <taxon>Alphaproteobacteria</taxon>
        <taxon>Rhodospirillales</taxon>
        <taxon>Roseiterribacteraceae</taxon>
        <taxon>Roseiterribacter</taxon>
    </lineage>
</organism>
<sequence length="265" mass="29181">MLDDSSFARLGRPRRLWAVAAIHGQHERLAAIHSAIEQDLLPGDRVIYLGNYIGRDGDPAATLDELLAFRIDTLARPGWDTDDLVYLRGQQEETWSKLLQLQFAPNPREVLAWMLRQGAGRTIEAYGGVVTQGESAAREGAVALNRWTSRLRDGIRARPGHEKFFTVLQRAAFVEAGALFVHAGLDPTRPLAAQGDAFWWDASGFERIQSPYENFGRVVRGFDPHKAGPKHDGYAITLDAGCGFDGPLRAAQLSPEGALLQLVEA</sequence>
<dbReference type="EMBL" id="BOPV01000001">
    <property type="protein sequence ID" value="GIL39182.1"/>
    <property type="molecule type" value="Genomic_DNA"/>
</dbReference>
<protein>
    <submittedName>
        <fullName evidence="1">Serine/threonine protein phosphatase</fullName>
    </submittedName>
</protein>
<gene>
    <name evidence="1" type="ORF">TMPK1_14190</name>
</gene>
<dbReference type="Gene3D" id="3.60.21.10">
    <property type="match status" value="1"/>
</dbReference>
<name>A0A8S8XAX1_9PROT</name>
<proteinExistence type="predicted"/>
<reference evidence="1" key="1">
    <citation type="submission" date="2021-02" db="EMBL/GenBank/DDBJ databases">
        <title>Genome sequence of Rhodospirillales sp. strain TMPK1 isolated from soil.</title>
        <authorList>
            <person name="Nakai R."/>
            <person name="Kusada H."/>
            <person name="Tamaki H."/>
        </authorList>
    </citation>
    <scope>NUCLEOTIDE SEQUENCE</scope>
    <source>
        <strain evidence="1">TMPK1</strain>
    </source>
</reference>
<dbReference type="SUPFAM" id="SSF56300">
    <property type="entry name" value="Metallo-dependent phosphatases"/>
    <property type="match status" value="1"/>
</dbReference>
<comment type="caution">
    <text evidence="1">The sequence shown here is derived from an EMBL/GenBank/DDBJ whole genome shotgun (WGS) entry which is preliminary data.</text>
</comment>